<evidence type="ECO:0000256" key="5">
    <source>
        <dbReference type="SAM" id="SignalP"/>
    </source>
</evidence>
<dbReference type="Proteomes" id="UP000694891">
    <property type="component" value="Unplaced"/>
</dbReference>
<dbReference type="RefSeq" id="XP_008302839.1">
    <property type="nucleotide sequence ID" value="XM_008304617.1"/>
</dbReference>
<keyword evidence="1 5" id="KW-0732">Signal</keyword>
<feature type="region of interest" description="Disordered" evidence="3">
    <location>
        <begin position="279"/>
        <end position="334"/>
    </location>
</feature>
<dbReference type="AlphaFoldDB" id="A0A9Y4NTH8"/>
<feature type="domain" description="Ig-like" evidence="6">
    <location>
        <begin position="31"/>
        <end position="187"/>
    </location>
</feature>
<dbReference type="GO" id="GO:0006955">
    <property type="term" value="P:immune response"/>
    <property type="evidence" value="ECO:0007669"/>
    <property type="project" value="TreeGrafter"/>
</dbReference>
<evidence type="ECO:0000256" key="2">
    <source>
        <dbReference type="ARBA" id="ARBA00023157"/>
    </source>
</evidence>
<name>A0A9Y4NTH8_9TELE</name>
<dbReference type="InterPro" id="IPR007110">
    <property type="entry name" value="Ig-like_dom"/>
</dbReference>
<keyword evidence="2" id="KW-1015">Disulfide bond</keyword>
<evidence type="ECO:0000256" key="1">
    <source>
        <dbReference type="ARBA" id="ARBA00022729"/>
    </source>
</evidence>
<evidence type="ECO:0000259" key="6">
    <source>
        <dbReference type="PROSITE" id="PS50835"/>
    </source>
</evidence>
<keyword evidence="4" id="KW-0812">Transmembrane</keyword>
<accession>A0A9Y4NTH8</accession>
<evidence type="ECO:0000313" key="7">
    <source>
        <dbReference type="Proteomes" id="UP000694891"/>
    </source>
</evidence>
<dbReference type="GO" id="GO:0009897">
    <property type="term" value="C:external side of plasma membrane"/>
    <property type="evidence" value="ECO:0007669"/>
    <property type="project" value="TreeGrafter"/>
</dbReference>
<feature type="signal peptide" evidence="5">
    <location>
        <begin position="1"/>
        <end position="17"/>
    </location>
</feature>
<dbReference type="GO" id="GO:0004888">
    <property type="term" value="F:transmembrane signaling receptor activity"/>
    <property type="evidence" value="ECO:0007669"/>
    <property type="project" value="TreeGrafter"/>
</dbReference>
<gene>
    <name evidence="8" type="primary">LOC103374518</name>
</gene>
<reference evidence="8" key="1">
    <citation type="submission" date="2025-08" db="UniProtKB">
        <authorList>
            <consortium name="RefSeq"/>
        </authorList>
    </citation>
    <scope>IDENTIFICATION</scope>
</reference>
<keyword evidence="4" id="KW-0472">Membrane</keyword>
<proteinExistence type="predicted"/>
<feature type="chain" id="PRO_5041354160" evidence="5">
    <location>
        <begin position="18"/>
        <end position="334"/>
    </location>
</feature>
<feature type="transmembrane region" description="Helical" evidence="4">
    <location>
        <begin position="238"/>
        <end position="264"/>
    </location>
</feature>
<sequence length="334" mass="36974">MEVAALLLMLLVAHVQRSRPQTSGANVHIVPSRLQLFEYESVSFTCEGANVSTGWKVRSMKKFIQRCSNGTTLTCSIIYSFESDSGTYWCENGEQRSNAVNVTVTAGSVILESPVRPLKEGGTVTLGCRNKTTSSNFTADFYQDGRLVGSNTTGNLTIKRVSRSNGGFYKCQISGAEESPESWLTIMSKSHTGDDLTPESSVTKAAIPDYKGSVTKSEDSNTQQKHKTASRKLMSFSLYIYVLLWVSIVVVLALQLLVLGLLYWKKRLVQTEIQMSDPNKDMYMTPRSVKKKKDAADSLSFDLDADHSRNPEKDEDEPLPQTFHPLTGDSLQAL</sequence>
<dbReference type="InterPro" id="IPR050488">
    <property type="entry name" value="Ig_Fc_receptor"/>
</dbReference>
<evidence type="ECO:0000256" key="4">
    <source>
        <dbReference type="SAM" id="Phobius"/>
    </source>
</evidence>
<dbReference type="PANTHER" id="PTHR11481">
    <property type="entry name" value="IMMUNOGLOBULIN FC RECEPTOR"/>
    <property type="match status" value="1"/>
</dbReference>
<dbReference type="GO" id="GO:0007166">
    <property type="term" value="P:cell surface receptor signaling pathway"/>
    <property type="evidence" value="ECO:0007669"/>
    <property type="project" value="TreeGrafter"/>
</dbReference>
<dbReference type="InterPro" id="IPR013783">
    <property type="entry name" value="Ig-like_fold"/>
</dbReference>
<keyword evidence="7" id="KW-1185">Reference proteome</keyword>
<keyword evidence="4" id="KW-1133">Transmembrane helix</keyword>
<evidence type="ECO:0000313" key="8">
    <source>
        <dbReference type="RefSeq" id="XP_008302839.1"/>
    </source>
</evidence>
<organism evidence="7 8">
    <name type="scientific">Stegastes partitus</name>
    <name type="common">bicolor damselfish</name>
    <dbReference type="NCBI Taxonomy" id="144197"/>
    <lineage>
        <taxon>Eukaryota</taxon>
        <taxon>Metazoa</taxon>
        <taxon>Chordata</taxon>
        <taxon>Craniata</taxon>
        <taxon>Vertebrata</taxon>
        <taxon>Euteleostomi</taxon>
        <taxon>Actinopterygii</taxon>
        <taxon>Neopterygii</taxon>
        <taxon>Teleostei</taxon>
        <taxon>Neoteleostei</taxon>
        <taxon>Acanthomorphata</taxon>
        <taxon>Ovalentaria</taxon>
        <taxon>Pomacentridae</taxon>
        <taxon>Stegastes</taxon>
    </lineage>
</organism>
<dbReference type="InterPro" id="IPR036179">
    <property type="entry name" value="Ig-like_dom_sf"/>
</dbReference>
<dbReference type="PANTHER" id="PTHR11481:SF64">
    <property type="entry name" value="FC RECEPTOR-LIKE PROTEIN 4"/>
    <property type="match status" value="1"/>
</dbReference>
<dbReference type="InterPro" id="IPR003599">
    <property type="entry name" value="Ig_sub"/>
</dbReference>
<protein>
    <submittedName>
        <fullName evidence="8">Uncharacterized protein LOC103374518</fullName>
    </submittedName>
</protein>
<dbReference type="GeneID" id="103374518"/>
<dbReference type="SUPFAM" id="SSF48726">
    <property type="entry name" value="Immunoglobulin"/>
    <property type="match status" value="2"/>
</dbReference>
<dbReference type="Gene3D" id="2.60.40.10">
    <property type="entry name" value="Immunoglobulins"/>
    <property type="match status" value="2"/>
</dbReference>
<evidence type="ECO:0000256" key="3">
    <source>
        <dbReference type="SAM" id="MobiDB-lite"/>
    </source>
</evidence>
<dbReference type="SMART" id="SM00409">
    <property type="entry name" value="IG"/>
    <property type="match status" value="2"/>
</dbReference>
<dbReference type="PROSITE" id="PS50835">
    <property type="entry name" value="IG_LIKE"/>
    <property type="match status" value="1"/>
</dbReference>